<evidence type="ECO:0000313" key="2">
    <source>
        <dbReference type="EMBL" id="MDK3073716.1"/>
    </source>
</evidence>
<dbReference type="InterPro" id="IPR000073">
    <property type="entry name" value="AB_hydrolase_1"/>
</dbReference>
<dbReference type="InterPro" id="IPR029058">
    <property type="entry name" value="AB_hydrolase_fold"/>
</dbReference>
<protein>
    <submittedName>
        <fullName evidence="2">Alpha/beta hydrolase</fullName>
    </submittedName>
</protein>
<dbReference type="GO" id="GO:0016787">
    <property type="term" value="F:hydrolase activity"/>
    <property type="evidence" value="ECO:0007669"/>
    <property type="project" value="UniProtKB-KW"/>
</dbReference>
<name>A0ABT7FF22_9RHOB</name>
<dbReference type="PRINTS" id="PR00111">
    <property type="entry name" value="ABHYDROLASE"/>
</dbReference>
<sequence>MNNDLPKQPLFHREIGHGARRILALHCTIAHSGAWRGLSDAMASDARFLAPDMLSHGRSPDWDGEGDFQDRLVEAILPLLTERMDVIGHSFGAAVALRLAVERPDLVRSLTMIEPVFFAVAIEDGPEAVERHKAEAAPAWEALASGDAALAARLFNRKWSHGGPRWPDLPEATRAAMTRGIHVVPFCDAALFADRADLLAPGRLQGLNLPTLLLRGSETDPVIGIINDGLARRIPGADNRIVPGAGHMLPISHPQETARHVRDLFARTPL</sequence>
<dbReference type="SUPFAM" id="SSF53474">
    <property type="entry name" value="alpha/beta-Hydrolases"/>
    <property type="match status" value="1"/>
</dbReference>
<feature type="domain" description="AB hydrolase-1" evidence="1">
    <location>
        <begin position="22"/>
        <end position="259"/>
    </location>
</feature>
<dbReference type="InterPro" id="IPR050266">
    <property type="entry name" value="AB_hydrolase_sf"/>
</dbReference>
<keyword evidence="2" id="KW-0378">Hydrolase</keyword>
<accession>A0ABT7FF22</accession>
<organism evidence="2 3">
    <name type="scientific">Sedimentitalea xiamensis</name>
    <dbReference type="NCBI Taxonomy" id="3050037"/>
    <lineage>
        <taxon>Bacteria</taxon>
        <taxon>Pseudomonadati</taxon>
        <taxon>Pseudomonadota</taxon>
        <taxon>Alphaproteobacteria</taxon>
        <taxon>Rhodobacterales</taxon>
        <taxon>Paracoccaceae</taxon>
        <taxon>Sedimentitalea</taxon>
    </lineage>
</organism>
<evidence type="ECO:0000313" key="3">
    <source>
        <dbReference type="Proteomes" id="UP001227126"/>
    </source>
</evidence>
<dbReference type="RefSeq" id="WP_284485655.1">
    <property type="nucleotide sequence ID" value="NZ_JASNJE010000012.1"/>
</dbReference>
<reference evidence="2 3" key="1">
    <citation type="submission" date="2023-05" db="EMBL/GenBank/DDBJ databases">
        <title>Sedimentitalea sp. nov. JM2-8.</title>
        <authorList>
            <person name="Huang J."/>
        </authorList>
    </citation>
    <scope>NUCLEOTIDE SEQUENCE [LARGE SCALE GENOMIC DNA]</scope>
    <source>
        <strain evidence="2 3">JM2-8</strain>
    </source>
</reference>
<dbReference type="Proteomes" id="UP001227126">
    <property type="component" value="Unassembled WGS sequence"/>
</dbReference>
<dbReference type="Pfam" id="PF12697">
    <property type="entry name" value="Abhydrolase_6"/>
    <property type="match status" value="1"/>
</dbReference>
<dbReference type="PANTHER" id="PTHR43798">
    <property type="entry name" value="MONOACYLGLYCEROL LIPASE"/>
    <property type="match status" value="1"/>
</dbReference>
<proteinExistence type="predicted"/>
<evidence type="ECO:0000259" key="1">
    <source>
        <dbReference type="Pfam" id="PF12697"/>
    </source>
</evidence>
<dbReference type="PANTHER" id="PTHR43798:SF33">
    <property type="entry name" value="HYDROLASE, PUTATIVE (AFU_ORTHOLOGUE AFUA_2G14860)-RELATED"/>
    <property type="match status" value="1"/>
</dbReference>
<dbReference type="EMBL" id="JASNJE010000012">
    <property type="protein sequence ID" value="MDK3073716.1"/>
    <property type="molecule type" value="Genomic_DNA"/>
</dbReference>
<keyword evidence="3" id="KW-1185">Reference proteome</keyword>
<comment type="caution">
    <text evidence="2">The sequence shown here is derived from an EMBL/GenBank/DDBJ whole genome shotgun (WGS) entry which is preliminary data.</text>
</comment>
<gene>
    <name evidence="2" type="ORF">QO034_11385</name>
</gene>
<dbReference type="Gene3D" id="3.40.50.1820">
    <property type="entry name" value="alpha/beta hydrolase"/>
    <property type="match status" value="1"/>
</dbReference>